<sequence>MRSYLPPPSPQILGERNCGSYNHCTTSVLLLQLTMMMMSKPFRRLGIDFMWRISSFLFRIPKSVRVTGRNHASNTMVFTTTPQDLFPPIPLFFGSSFPSPLRAHISRVEIRVDSAASELFVPHKVPSLQESLAAGIITNSKTSAFNTDASLPYNHDLFESLFVKERIKLNGEGIWCLHPEVSTLPDIYSGNLDKN</sequence>
<dbReference type="CTD" id="20319782"/>
<accession>A0A074ZVF9</accession>
<protein>
    <submittedName>
        <fullName evidence="1">Uncharacterized protein</fullName>
    </submittedName>
</protein>
<gene>
    <name evidence="1" type="ORF">T265_05600</name>
</gene>
<dbReference type="Proteomes" id="UP000054324">
    <property type="component" value="Unassembled WGS sequence"/>
</dbReference>
<proteinExistence type="predicted"/>
<keyword evidence="2" id="KW-1185">Reference proteome</keyword>
<dbReference type="AlphaFoldDB" id="A0A074ZVF9"/>
<dbReference type="EMBL" id="KL596725">
    <property type="protein sequence ID" value="KER27355.1"/>
    <property type="molecule type" value="Genomic_DNA"/>
</dbReference>
<dbReference type="RefSeq" id="XP_009168916.1">
    <property type="nucleotide sequence ID" value="XM_009170652.1"/>
</dbReference>
<name>A0A074ZVF9_OPIVI</name>
<dbReference type="GeneID" id="20319782"/>
<reference evidence="1 2" key="1">
    <citation type="submission" date="2013-11" db="EMBL/GenBank/DDBJ databases">
        <title>Opisthorchis viverrini - life in the bile duct.</title>
        <authorList>
            <person name="Young N.D."/>
            <person name="Nagarajan N."/>
            <person name="Lin S.J."/>
            <person name="Korhonen P.K."/>
            <person name="Jex A.R."/>
            <person name="Hall R.S."/>
            <person name="Safavi-Hemami H."/>
            <person name="Kaewkong W."/>
            <person name="Bertrand D."/>
            <person name="Gao S."/>
            <person name="Seet Q."/>
            <person name="Wongkham S."/>
            <person name="Teh B.T."/>
            <person name="Wongkham C."/>
            <person name="Intapan P.M."/>
            <person name="Maleewong W."/>
            <person name="Yang X."/>
            <person name="Hu M."/>
            <person name="Wang Z."/>
            <person name="Hofmann A."/>
            <person name="Sternberg P.W."/>
            <person name="Tan P."/>
            <person name="Wang J."/>
            <person name="Gasser R.B."/>
        </authorList>
    </citation>
    <scope>NUCLEOTIDE SEQUENCE [LARGE SCALE GENOMIC DNA]</scope>
</reference>
<evidence type="ECO:0000313" key="2">
    <source>
        <dbReference type="Proteomes" id="UP000054324"/>
    </source>
</evidence>
<evidence type="ECO:0000313" key="1">
    <source>
        <dbReference type="EMBL" id="KER27355.1"/>
    </source>
</evidence>
<organism evidence="1 2">
    <name type="scientific">Opisthorchis viverrini</name>
    <name type="common">Southeast Asian liver fluke</name>
    <dbReference type="NCBI Taxonomy" id="6198"/>
    <lineage>
        <taxon>Eukaryota</taxon>
        <taxon>Metazoa</taxon>
        <taxon>Spiralia</taxon>
        <taxon>Lophotrochozoa</taxon>
        <taxon>Platyhelminthes</taxon>
        <taxon>Trematoda</taxon>
        <taxon>Digenea</taxon>
        <taxon>Opisthorchiida</taxon>
        <taxon>Opisthorchiata</taxon>
        <taxon>Opisthorchiidae</taxon>
        <taxon>Opisthorchis</taxon>
    </lineage>
</organism>
<dbReference type="KEGG" id="ovi:T265_05600"/>